<dbReference type="PANTHER" id="PTHR30111">
    <property type="entry name" value="33 KDA CHAPERONIN"/>
    <property type="match status" value="1"/>
</dbReference>
<dbReference type="Proteomes" id="UP000823615">
    <property type="component" value="Unassembled WGS sequence"/>
</dbReference>
<reference evidence="6" key="1">
    <citation type="submission" date="2020-10" db="EMBL/GenBank/DDBJ databases">
        <authorList>
            <person name="Gilroy R."/>
        </authorList>
    </citation>
    <scope>NUCLEOTIDE SEQUENCE</scope>
    <source>
        <strain evidence="6">7293</strain>
    </source>
</reference>
<dbReference type="InterPro" id="IPR016154">
    <property type="entry name" value="Heat_shock_Hsp33_C"/>
</dbReference>
<dbReference type="SUPFAM" id="SSF118352">
    <property type="entry name" value="HSP33 redox switch-like"/>
    <property type="match status" value="1"/>
</dbReference>
<accession>A0A9D9H4F6</accession>
<comment type="caution">
    <text evidence="6">The sequence shown here is derived from an EMBL/GenBank/DDBJ whole genome shotgun (WGS) entry which is preliminary data.</text>
</comment>
<evidence type="ECO:0000313" key="7">
    <source>
        <dbReference type="Proteomes" id="UP000823615"/>
    </source>
</evidence>
<organism evidence="6 7">
    <name type="scientific">Candidatus Ornithospirochaeta stercoripullorum</name>
    <dbReference type="NCBI Taxonomy" id="2840899"/>
    <lineage>
        <taxon>Bacteria</taxon>
        <taxon>Pseudomonadati</taxon>
        <taxon>Spirochaetota</taxon>
        <taxon>Spirochaetia</taxon>
        <taxon>Spirochaetales</taxon>
        <taxon>Spirochaetaceae</taxon>
        <taxon>Spirochaetaceae incertae sedis</taxon>
        <taxon>Candidatus Ornithospirochaeta</taxon>
    </lineage>
</organism>
<evidence type="ECO:0000256" key="4">
    <source>
        <dbReference type="ARBA" id="ARBA00023186"/>
    </source>
</evidence>
<evidence type="ECO:0000256" key="1">
    <source>
        <dbReference type="ARBA" id="ARBA00022490"/>
    </source>
</evidence>
<keyword evidence="3" id="KW-1015">Disulfide bond</keyword>
<dbReference type="Gene3D" id="3.55.30.10">
    <property type="entry name" value="Hsp33 domain"/>
    <property type="match status" value="1"/>
</dbReference>
<dbReference type="GO" id="GO:0044183">
    <property type="term" value="F:protein folding chaperone"/>
    <property type="evidence" value="ECO:0007669"/>
    <property type="project" value="TreeGrafter"/>
</dbReference>
<dbReference type="Gene3D" id="3.90.1280.10">
    <property type="entry name" value="HSP33 redox switch-like"/>
    <property type="match status" value="1"/>
</dbReference>
<evidence type="ECO:0000256" key="5">
    <source>
        <dbReference type="ARBA" id="ARBA00023284"/>
    </source>
</evidence>
<dbReference type="InterPro" id="IPR000397">
    <property type="entry name" value="Heat_shock_Hsp33"/>
</dbReference>
<dbReference type="EMBL" id="JADIMT010000014">
    <property type="protein sequence ID" value="MBO8435499.1"/>
    <property type="molecule type" value="Genomic_DNA"/>
</dbReference>
<sequence length="309" mass="34199">MISRTIEDKELKEHITSLPADGREVFLIADGNARLSVVSATTMVNQMRANHNTGLLETYMLGQGYIAGALLQSTVKGNDRIQLNIECGGPVKGMMIESWASGAVRGYLLQNPIPLEKPLEKLDTSMVYGPGFLSITRILEGSKTPFTGQIMLEYGNLANDLALYFQESEQTPSLFYLSINFDKSGRVWGAGGLFVQALPGCSDEILTRLEEKARSLSGMGEKLGNGMSALEYGLTQFEEFKPEHIGHTPIGFSCPCSKERFDAYLNTLPQNEKEAIMNGEFPLILECFNCGTKYSYTKEEIESLFREDL</sequence>
<keyword evidence="5" id="KW-0676">Redox-active center</keyword>
<keyword evidence="2" id="KW-0862">Zinc</keyword>
<proteinExistence type="predicted"/>
<dbReference type="GO" id="GO:0042026">
    <property type="term" value="P:protein refolding"/>
    <property type="evidence" value="ECO:0007669"/>
    <property type="project" value="TreeGrafter"/>
</dbReference>
<evidence type="ECO:0000256" key="2">
    <source>
        <dbReference type="ARBA" id="ARBA00022833"/>
    </source>
</evidence>
<name>A0A9D9H4F6_9SPIO</name>
<keyword evidence="4" id="KW-0143">Chaperone</keyword>
<dbReference type="InterPro" id="IPR016153">
    <property type="entry name" value="Heat_shock_Hsp33_N"/>
</dbReference>
<evidence type="ECO:0000256" key="3">
    <source>
        <dbReference type="ARBA" id="ARBA00023157"/>
    </source>
</evidence>
<keyword evidence="1" id="KW-0963">Cytoplasm</keyword>
<evidence type="ECO:0000313" key="6">
    <source>
        <dbReference type="EMBL" id="MBO8435499.1"/>
    </source>
</evidence>
<dbReference type="GO" id="GO:0051082">
    <property type="term" value="F:unfolded protein binding"/>
    <property type="evidence" value="ECO:0007669"/>
    <property type="project" value="InterPro"/>
</dbReference>
<dbReference type="PANTHER" id="PTHR30111:SF1">
    <property type="entry name" value="33 KDA CHAPERONIN"/>
    <property type="match status" value="1"/>
</dbReference>
<dbReference type="SUPFAM" id="SSF64397">
    <property type="entry name" value="Hsp33 domain"/>
    <property type="match status" value="1"/>
</dbReference>
<gene>
    <name evidence="6" type="ORF">IAA97_00750</name>
</gene>
<dbReference type="Pfam" id="PF01430">
    <property type="entry name" value="HSP33"/>
    <property type="match status" value="1"/>
</dbReference>
<dbReference type="GO" id="GO:0005737">
    <property type="term" value="C:cytoplasm"/>
    <property type="evidence" value="ECO:0007669"/>
    <property type="project" value="InterPro"/>
</dbReference>
<protein>
    <submittedName>
        <fullName evidence="6">Hsp33 family molecular chaperone HslO</fullName>
    </submittedName>
</protein>
<reference evidence="6" key="2">
    <citation type="journal article" date="2021" name="PeerJ">
        <title>Extensive microbial diversity within the chicken gut microbiome revealed by metagenomics and culture.</title>
        <authorList>
            <person name="Gilroy R."/>
            <person name="Ravi A."/>
            <person name="Getino M."/>
            <person name="Pursley I."/>
            <person name="Horton D.L."/>
            <person name="Alikhan N.F."/>
            <person name="Baker D."/>
            <person name="Gharbi K."/>
            <person name="Hall N."/>
            <person name="Watson M."/>
            <person name="Adriaenssens E.M."/>
            <person name="Foster-Nyarko E."/>
            <person name="Jarju S."/>
            <person name="Secka A."/>
            <person name="Antonio M."/>
            <person name="Oren A."/>
            <person name="Chaudhuri R.R."/>
            <person name="La Ragione R."/>
            <person name="Hildebrand F."/>
            <person name="Pallen M.J."/>
        </authorList>
    </citation>
    <scope>NUCLEOTIDE SEQUENCE</scope>
    <source>
        <strain evidence="6">7293</strain>
    </source>
</reference>
<dbReference type="AlphaFoldDB" id="A0A9D9H4F6"/>
<dbReference type="PIRSF" id="PIRSF005261">
    <property type="entry name" value="Heat_shock_Hsp33"/>
    <property type="match status" value="1"/>
</dbReference>